<dbReference type="InterPro" id="IPR000811">
    <property type="entry name" value="Glyco_trans_35"/>
</dbReference>
<dbReference type="SUPFAM" id="SSF53756">
    <property type="entry name" value="UDP-Glycosyltransferase/glycogen phosphorylase"/>
    <property type="match status" value="1"/>
</dbReference>
<dbReference type="GO" id="GO:0030170">
    <property type="term" value="F:pyridoxal phosphate binding"/>
    <property type="evidence" value="ECO:0007669"/>
    <property type="project" value="InterPro"/>
</dbReference>
<dbReference type="NCBIfam" id="TIGR02094">
    <property type="entry name" value="more_P_ylases"/>
    <property type="match status" value="1"/>
</dbReference>
<gene>
    <name evidence="6" type="ORF">BDK89_0086</name>
</gene>
<dbReference type="InterPro" id="IPR024517">
    <property type="entry name" value="Glycogen_phosphorylase_DUF3417"/>
</dbReference>
<dbReference type="PIRSF" id="PIRSF000460">
    <property type="entry name" value="Pprylas_GlgP"/>
    <property type="match status" value="1"/>
</dbReference>
<dbReference type="PANTHER" id="PTHR42655">
    <property type="entry name" value="GLYCOGEN PHOSPHORYLASE"/>
    <property type="match status" value="1"/>
</dbReference>
<dbReference type="GO" id="GO:0005975">
    <property type="term" value="P:carbohydrate metabolic process"/>
    <property type="evidence" value="ECO:0007669"/>
    <property type="project" value="InterPro"/>
</dbReference>
<dbReference type="EMBL" id="SOAU01000001">
    <property type="protein sequence ID" value="TDT14531.1"/>
    <property type="molecule type" value="Genomic_DNA"/>
</dbReference>
<dbReference type="Proteomes" id="UP000294558">
    <property type="component" value="Unassembled WGS sequence"/>
</dbReference>
<comment type="caution">
    <text evidence="6">The sequence shown here is derived from an EMBL/GenBank/DDBJ whole genome shotgun (WGS) entry which is preliminary data.</text>
</comment>
<dbReference type="PANTHER" id="PTHR42655:SF1">
    <property type="entry name" value="GLYCOGEN PHOSPHORYLASE"/>
    <property type="match status" value="1"/>
</dbReference>
<feature type="domain" description="DUF3417" evidence="5">
    <location>
        <begin position="9"/>
        <end position="98"/>
    </location>
</feature>
<protein>
    <submittedName>
        <fullName evidence="6">Starch phosphorylase</fullName>
    </submittedName>
</protein>
<evidence type="ECO:0000256" key="2">
    <source>
        <dbReference type="ARBA" id="ARBA00006047"/>
    </source>
</evidence>
<name>A0A4R7HUB8_9ACTN</name>
<reference evidence="6 7" key="1">
    <citation type="submission" date="2019-03" db="EMBL/GenBank/DDBJ databases">
        <title>Sequencing the genomes of 1000 actinobacteria strains.</title>
        <authorList>
            <person name="Klenk H.-P."/>
        </authorList>
    </citation>
    <scope>NUCLEOTIDE SEQUENCE [LARGE SCALE GENOMIC DNA]</scope>
    <source>
        <strain evidence="6 7">DSM 18936</strain>
    </source>
</reference>
<evidence type="ECO:0000313" key="6">
    <source>
        <dbReference type="EMBL" id="TDT14531.1"/>
    </source>
</evidence>
<evidence type="ECO:0000256" key="4">
    <source>
        <dbReference type="PIRSR" id="PIRSR000460-1"/>
    </source>
</evidence>
<dbReference type="AlphaFoldDB" id="A0A4R7HUB8"/>
<keyword evidence="7" id="KW-1185">Reference proteome</keyword>
<comment type="similarity">
    <text evidence="2">Belongs to the glycogen phosphorylase family.</text>
</comment>
<dbReference type="GO" id="GO:0008184">
    <property type="term" value="F:glycogen phosphorylase activity"/>
    <property type="evidence" value="ECO:0007669"/>
    <property type="project" value="InterPro"/>
</dbReference>
<dbReference type="Pfam" id="PF11897">
    <property type="entry name" value="DUF3417"/>
    <property type="match status" value="1"/>
</dbReference>
<organism evidence="6 7">
    <name type="scientific">Ilumatobacter fluminis</name>
    <dbReference type="NCBI Taxonomy" id="467091"/>
    <lineage>
        <taxon>Bacteria</taxon>
        <taxon>Bacillati</taxon>
        <taxon>Actinomycetota</taxon>
        <taxon>Acidimicrobiia</taxon>
        <taxon>Acidimicrobiales</taxon>
        <taxon>Ilumatobacteraceae</taxon>
        <taxon>Ilumatobacter</taxon>
    </lineage>
</organism>
<dbReference type="Gene3D" id="3.40.50.2000">
    <property type="entry name" value="Glycogen Phosphorylase B"/>
    <property type="match status" value="3"/>
</dbReference>
<dbReference type="Pfam" id="PF00343">
    <property type="entry name" value="Phosphorylase"/>
    <property type="match status" value="1"/>
</dbReference>
<evidence type="ECO:0000256" key="3">
    <source>
        <dbReference type="ARBA" id="ARBA00022533"/>
    </source>
</evidence>
<dbReference type="InterPro" id="IPR052182">
    <property type="entry name" value="Glycogen/Maltodextrin_Phosph"/>
</dbReference>
<proteinExistence type="inferred from homology"/>
<comment type="catalytic activity">
    <reaction evidence="1">
        <text>[(1-&gt;4)-alpha-D-glucosyl](n) + phosphate = [(1-&gt;4)-alpha-D-glucosyl](n-1) + alpha-D-glucose 1-phosphate</text>
        <dbReference type="Rhea" id="RHEA:41732"/>
        <dbReference type="Rhea" id="RHEA-COMP:9584"/>
        <dbReference type="Rhea" id="RHEA-COMP:9586"/>
        <dbReference type="ChEBI" id="CHEBI:15444"/>
        <dbReference type="ChEBI" id="CHEBI:43474"/>
        <dbReference type="ChEBI" id="CHEBI:58601"/>
        <dbReference type="EC" id="2.4.1.1"/>
    </reaction>
</comment>
<accession>A0A4R7HUB8</accession>
<sequence>MDRNDLRSALLRLASNHLWTYEYRTAALFDALPTATVDQHPFTAVRSLTDDQVASLAADDAFVGAVADRLAHLDGVMASAVTSPDVVYYSPEFGITDVVPQYSGGLGILAGDHLKSVSDLEIGLGAVGLFYRHGFFRQYLDGGRQAERIETYQADDFGFTDTGIVVEVPVADRVVDAKVWKMEVGRVPLLLLDTDLPQNSEHDRAITDQLYGGDQLHRLEQELVLGVGGARAVAAMGWTPGVHHSNEGHAGFLAIELLDRARAGDAATLDDAIEAIRPHVLFTTHTPVPAGIDRFAHAMIAPHLQPWADSWGDPIADVLALGPDPDDAKTFNMAALCLKVAARANGVSKLHGEVSRDLFGDVPGGSDISSVTNGVHARTWVSPTLQDLFDARLGTDWALGNAGAWERIDDVESDAIVTARATDKAPLIELLAERSGATLDPDALVIGFARRFATYKRANLLLRHPDVLAALLADDERPIHILFAGKAHPADKPGKQLIEQVVAYGASAEANGRFSFIPDYDIGVARALYFGCDVWLNNPVRPREASGTSGEKAALNGGLNCSILDGWWAEMSDGRNGWDIPTSDATDDDVRDTEESASALSLLGDIAAEFHADGSGRPSEAWVDRMRHNWRTLGPKVTAARMVSDYDNELYQPMLRAL</sequence>
<evidence type="ECO:0000259" key="5">
    <source>
        <dbReference type="Pfam" id="PF11897"/>
    </source>
</evidence>
<feature type="modified residue" description="N6-(pyridoxal phosphate)lysine" evidence="4">
    <location>
        <position position="552"/>
    </location>
</feature>
<keyword evidence="3" id="KW-0021">Allosteric enzyme</keyword>
<evidence type="ECO:0000313" key="7">
    <source>
        <dbReference type="Proteomes" id="UP000294558"/>
    </source>
</evidence>
<dbReference type="RefSeq" id="WP_133867071.1">
    <property type="nucleotide sequence ID" value="NZ_SOAU01000001.1"/>
</dbReference>
<dbReference type="InterPro" id="IPR011834">
    <property type="entry name" value="Agluc_phsphrylas"/>
</dbReference>
<keyword evidence="4" id="KW-0663">Pyridoxal phosphate</keyword>
<evidence type="ECO:0000256" key="1">
    <source>
        <dbReference type="ARBA" id="ARBA00001275"/>
    </source>
</evidence>
<dbReference type="OrthoDB" id="9760804at2"/>